<dbReference type="AlphaFoldDB" id="A0AAJ0CY76"/>
<evidence type="ECO:0000313" key="1">
    <source>
        <dbReference type="EMBL" id="KAK2616258.1"/>
    </source>
</evidence>
<dbReference type="EMBL" id="JASWJB010000008">
    <property type="protein sequence ID" value="KAK2616258.1"/>
    <property type="molecule type" value="Genomic_DNA"/>
</dbReference>
<dbReference type="Proteomes" id="UP001251528">
    <property type="component" value="Unassembled WGS sequence"/>
</dbReference>
<keyword evidence="2" id="KW-1185">Reference proteome</keyword>
<proteinExistence type="predicted"/>
<sequence length="135" mass="15142">MEVFMAKGSGTPTTYFEAEINPNNVTVQTFVFNPSGRRLPGTPFDHFIVPDPLTDGISGTTILDREQHVWTSLLSIPLGFFNVESGKAPGTTWRMNFFRTVTDSTMFPKQLMGAWNPPDVAEFHVTPYFGKFTFV</sequence>
<gene>
    <name evidence="1" type="ORF">QQS21_000893</name>
</gene>
<accession>A0AAJ0CY76</accession>
<organism evidence="1 2">
    <name type="scientific">Conoideocrella luteorostrata</name>
    <dbReference type="NCBI Taxonomy" id="1105319"/>
    <lineage>
        <taxon>Eukaryota</taxon>
        <taxon>Fungi</taxon>
        <taxon>Dikarya</taxon>
        <taxon>Ascomycota</taxon>
        <taxon>Pezizomycotina</taxon>
        <taxon>Sordariomycetes</taxon>
        <taxon>Hypocreomycetidae</taxon>
        <taxon>Hypocreales</taxon>
        <taxon>Clavicipitaceae</taxon>
        <taxon>Conoideocrella</taxon>
    </lineage>
</organism>
<protein>
    <submittedName>
        <fullName evidence="1">Uncharacterized protein</fullName>
    </submittedName>
</protein>
<dbReference type="CDD" id="cd09620">
    <property type="entry name" value="CBM9_like_3"/>
    <property type="match status" value="1"/>
</dbReference>
<evidence type="ECO:0000313" key="2">
    <source>
        <dbReference type="Proteomes" id="UP001251528"/>
    </source>
</evidence>
<comment type="caution">
    <text evidence="1">The sequence shown here is derived from an EMBL/GenBank/DDBJ whole genome shotgun (WGS) entry which is preliminary data.</text>
</comment>
<reference evidence="1" key="1">
    <citation type="submission" date="2023-06" db="EMBL/GenBank/DDBJ databases">
        <title>Conoideocrella luteorostrata (Hypocreales: Clavicipitaceae), a potential biocontrol fungus for elongate hemlock scale in United States Christmas tree production areas.</title>
        <authorList>
            <person name="Barrett H."/>
            <person name="Lovett B."/>
            <person name="Macias A.M."/>
            <person name="Stajich J.E."/>
            <person name="Kasson M.T."/>
        </authorList>
    </citation>
    <scope>NUCLEOTIDE SEQUENCE</scope>
    <source>
        <strain evidence="1">ARSEF 14590</strain>
    </source>
</reference>
<name>A0AAJ0CY76_9HYPO</name>
<dbReference type="SUPFAM" id="SSF49344">
    <property type="entry name" value="CBD9-like"/>
    <property type="match status" value="1"/>
</dbReference>
<dbReference type="Gene3D" id="2.60.40.1190">
    <property type="match status" value="1"/>
</dbReference>